<organism evidence="2 3">
    <name type="scientific">Olea europaea subsp. europaea</name>
    <dbReference type="NCBI Taxonomy" id="158383"/>
    <lineage>
        <taxon>Eukaryota</taxon>
        <taxon>Viridiplantae</taxon>
        <taxon>Streptophyta</taxon>
        <taxon>Embryophyta</taxon>
        <taxon>Tracheophyta</taxon>
        <taxon>Spermatophyta</taxon>
        <taxon>Magnoliopsida</taxon>
        <taxon>eudicotyledons</taxon>
        <taxon>Gunneridae</taxon>
        <taxon>Pentapetalae</taxon>
        <taxon>asterids</taxon>
        <taxon>lamiids</taxon>
        <taxon>Lamiales</taxon>
        <taxon>Oleaceae</taxon>
        <taxon>Oleeae</taxon>
        <taxon>Olea</taxon>
    </lineage>
</organism>
<feature type="region of interest" description="Disordered" evidence="1">
    <location>
        <begin position="181"/>
        <end position="284"/>
    </location>
</feature>
<sequence>NPAALYSYFDPVRREARRARQEAREAIADRYVAMRQARRSTQPSQQQQSLQQSPHNHQACLSSAGRSSHRAAQKHHQQDQRGSSSRRLRKEHRQHHGESILTLLLRLHAKYSQHPRSYQFSEQRAQTNLASRERCRIGDGAHFVTIALDLICASDVRRMRPRVEHLMELIWPKPASERAAATAGVPAEASASNEKSSPGPSSAVVKSEFALPRGEKRPDCGYGRAGGGGGADADDYHSLANQSDDREIDMKSGASVVSPPAPPAVVLGGGEQSRTGATSSSFGLNLSGARQEHLAATAADNNLASSTS</sequence>
<dbReference type="Proteomes" id="UP000594638">
    <property type="component" value="Unassembled WGS sequence"/>
</dbReference>
<feature type="compositionally biased region" description="Polar residues" evidence="1">
    <location>
        <begin position="54"/>
        <end position="66"/>
    </location>
</feature>
<keyword evidence="3" id="KW-1185">Reference proteome</keyword>
<dbReference type="EMBL" id="CACTIH010001537">
    <property type="protein sequence ID" value="CAA2962760.1"/>
    <property type="molecule type" value="Genomic_DNA"/>
</dbReference>
<evidence type="ECO:0000313" key="3">
    <source>
        <dbReference type="Proteomes" id="UP000594638"/>
    </source>
</evidence>
<feature type="compositionally biased region" description="Basic residues" evidence="1">
    <location>
        <begin position="84"/>
        <end position="95"/>
    </location>
</feature>
<comment type="caution">
    <text evidence="2">The sequence shown here is derived from an EMBL/GenBank/DDBJ whole genome shotgun (WGS) entry which is preliminary data.</text>
</comment>
<feature type="compositionally biased region" description="Polar residues" evidence="1">
    <location>
        <begin position="272"/>
        <end position="284"/>
    </location>
</feature>
<feature type="non-terminal residue" evidence="2">
    <location>
        <position position="1"/>
    </location>
</feature>
<accession>A0A8S0QB85</accession>
<name>A0A8S0QB85_OLEEU</name>
<feature type="region of interest" description="Disordered" evidence="1">
    <location>
        <begin position="30"/>
        <end position="95"/>
    </location>
</feature>
<reference evidence="2 3" key="1">
    <citation type="submission" date="2019-12" db="EMBL/GenBank/DDBJ databases">
        <authorList>
            <person name="Alioto T."/>
            <person name="Alioto T."/>
            <person name="Gomez Garrido J."/>
        </authorList>
    </citation>
    <scope>NUCLEOTIDE SEQUENCE [LARGE SCALE GENOMIC DNA]</scope>
</reference>
<evidence type="ECO:0000256" key="1">
    <source>
        <dbReference type="SAM" id="MobiDB-lite"/>
    </source>
</evidence>
<dbReference type="AlphaFoldDB" id="A0A8S0QB85"/>
<feature type="compositionally biased region" description="Polar residues" evidence="1">
    <location>
        <begin position="190"/>
        <end position="200"/>
    </location>
</feature>
<protein>
    <submittedName>
        <fullName evidence="2">Uncharacterized protein</fullName>
    </submittedName>
</protein>
<feature type="non-terminal residue" evidence="2">
    <location>
        <position position="308"/>
    </location>
</feature>
<feature type="compositionally biased region" description="Low complexity" evidence="1">
    <location>
        <begin position="39"/>
        <end position="53"/>
    </location>
</feature>
<evidence type="ECO:0000313" key="2">
    <source>
        <dbReference type="EMBL" id="CAA2962760.1"/>
    </source>
</evidence>
<dbReference type="Gramene" id="OE9A114524T1">
    <property type="protein sequence ID" value="OE9A114524C1"/>
    <property type="gene ID" value="OE9A114524"/>
</dbReference>
<proteinExistence type="predicted"/>
<gene>
    <name evidence="2" type="ORF">OLEA9_A114524</name>
</gene>